<evidence type="ECO:0000256" key="1">
    <source>
        <dbReference type="ARBA" id="ARBA00004651"/>
    </source>
</evidence>
<evidence type="ECO:0000256" key="7">
    <source>
        <dbReference type="SAM" id="Phobius"/>
    </source>
</evidence>
<keyword evidence="6 7" id="KW-0472">Membrane</keyword>
<feature type="transmembrane region" description="Helical" evidence="7">
    <location>
        <begin position="21"/>
        <end position="43"/>
    </location>
</feature>
<sequence length="403" mass="43264">MQKFTLKSLPLENLKQKPLRTAALIVVSACLAAVFFGGSLVSLNLSNGLNSMRARLGADIMVIPQNTYNRAEALLTNGGSSTFYFTNNIEDFVRKSKGVEKASVQTYISSLSAGCCAEKLQIIGFDPASDFVIAPWIYSQHKSELKKGQMIAGANVLVSYKNTVRLYGHEWPIVAQLAKTGTSLDNSVFVNRDTIPAVVKYSSKVGHTAIPAKYARKAVSAVLVKVRKGFSAKSVAENIRKTSGIKSLGMVFPGGITEQTKKSLEVLNKAIFLGILAFWAVGVLILVCVFAASTSERKREFASLRILGANRRMLFGMISLESAVIGVAGGVIGVAFASLILFPYNIAISSQLQLPYLESDAWFVCALAAVSVAFSLVSVLVTSAIIVGRIASKEAYLALRDGE</sequence>
<dbReference type="OrthoDB" id="6313at2"/>
<feature type="domain" description="ABC3 transporter permease C-terminal" evidence="8">
    <location>
        <begin position="275"/>
        <end position="385"/>
    </location>
</feature>
<evidence type="ECO:0000256" key="6">
    <source>
        <dbReference type="ARBA" id="ARBA00023136"/>
    </source>
</evidence>
<dbReference type="GO" id="GO:0005886">
    <property type="term" value="C:plasma membrane"/>
    <property type="evidence" value="ECO:0007669"/>
    <property type="project" value="UniProtKB-SubCell"/>
</dbReference>
<keyword evidence="2" id="KW-0813">Transport</keyword>
<keyword evidence="5 7" id="KW-1133">Transmembrane helix</keyword>
<dbReference type="AlphaFoldDB" id="A0A133NN66"/>
<comment type="subcellular location">
    <subcellularLocation>
        <location evidence="1">Cell membrane</location>
        <topology evidence="1">Multi-pass membrane protein</topology>
    </subcellularLocation>
</comment>
<feature type="transmembrane region" description="Helical" evidence="7">
    <location>
        <begin position="270"/>
        <end position="292"/>
    </location>
</feature>
<protein>
    <submittedName>
        <fullName evidence="9">Efflux ABC transporter, permease protein</fullName>
    </submittedName>
</protein>
<reference evidence="9 10" key="1">
    <citation type="submission" date="2016-01" db="EMBL/GenBank/DDBJ databases">
        <authorList>
            <person name="Oliw E.H."/>
        </authorList>
    </citation>
    <scope>NUCLEOTIDE SEQUENCE [LARGE SCALE GENOMIC DNA]</scope>
    <source>
        <strain evidence="9 10">GED7760B</strain>
    </source>
</reference>
<accession>A0A133NN66</accession>
<keyword evidence="3" id="KW-1003">Cell membrane</keyword>
<dbReference type="PANTHER" id="PTHR43738:SF1">
    <property type="entry name" value="HEMIN TRANSPORT SYSTEM PERMEASE PROTEIN HRTB-RELATED"/>
    <property type="match status" value="1"/>
</dbReference>
<evidence type="ECO:0000259" key="8">
    <source>
        <dbReference type="Pfam" id="PF02687"/>
    </source>
</evidence>
<keyword evidence="4 7" id="KW-0812">Transmembrane</keyword>
<evidence type="ECO:0000256" key="3">
    <source>
        <dbReference type="ARBA" id="ARBA00022475"/>
    </source>
</evidence>
<name>A0A133NN66_GARVA</name>
<gene>
    <name evidence="9" type="ORF">HMPREF3216_01011</name>
</gene>
<feature type="transmembrane region" description="Helical" evidence="7">
    <location>
        <begin position="361"/>
        <end position="387"/>
    </location>
</feature>
<dbReference type="InterPro" id="IPR003838">
    <property type="entry name" value="ABC3_permease_C"/>
</dbReference>
<evidence type="ECO:0000313" key="10">
    <source>
        <dbReference type="Proteomes" id="UP000070558"/>
    </source>
</evidence>
<dbReference type="RefSeq" id="WP_060787147.1">
    <property type="nucleotide sequence ID" value="NZ_KQ956820.1"/>
</dbReference>
<evidence type="ECO:0000256" key="4">
    <source>
        <dbReference type="ARBA" id="ARBA00022692"/>
    </source>
</evidence>
<evidence type="ECO:0000313" key="9">
    <source>
        <dbReference type="EMBL" id="KXA17729.1"/>
    </source>
</evidence>
<dbReference type="Proteomes" id="UP000070558">
    <property type="component" value="Unassembled WGS sequence"/>
</dbReference>
<evidence type="ECO:0000256" key="2">
    <source>
        <dbReference type="ARBA" id="ARBA00022448"/>
    </source>
</evidence>
<feature type="transmembrane region" description="Helical" evidence="7">
    <location>
        <begin position="313"/>
        <end position="341"/>
    </location>
</feature>
<dbReference type="Pfam" id="PF02687">
    <property type="entry name" value="FtsX"/>
    <property type="match status" value="1"/>
</dbReference>
<organism evidence="9 10">
    <name type="scientific">Gardnerella vaginalis</name>
    <dbReference type="NCBI Taxonomy" id="2702"/>
    <lineage>
        <taxon>Bacteria</taxon>
        <taxon>Bacillati</taxon>
        <taxon>Actinomycetota</taxon>
        <taxon>Actinomycetes</taxon>
        <taxon>Bifidobacteriales</taxon>
        <taxon>Bifidobacteriaceae</taxon>
        <taxon>Gardnerella</taxon>
    </lineage>
</organism>
<dbReference type="EMBL" id="LRQA01000045">
    <property type="protein sequence ID" value="KXA17729.1"/>
    <property type="molecule type" value="Genomic_DNA"/>
</dbReference>
<evidence type="ECO:0000256" key="5">
    <source>
        <dbReference type="ARBA" id="ARBA00022989"/>
    </source>
</evidence>
<comment type="caution">
    <text evidence="9">The sequence shown here is derived from an EMBL/GenBank/DDBJ whole genome shotgun (WGS) entry which is preliminary data.</text>
</comment>
<dbReference type="PANTHER" id="PTHR43738">
    <property type="entry name" value="ABC TRANSPORTER, MEMBRANE PROTEIN"/>
    <property type="match status" value="1"/>
</dbReference>
<proteinExistence type="predicted"/>
<dbReference type="InterPro" id="IPR051125">
    <property type="entry name" value="ABC-4/HrtB_transporter"/>
</dbReference>
<dbReference type="PATRIC" id="fig|2702.99.peg.987"/>